<name>A0A4R2ED62_9BACT</name>
<keyword evidence="9" id="KW-0645">Protease</keyword>
<accession>A0A4R2ED62</accession>
<proteinExistence type="inferred from homology"/>
<gene>
    <name evidence="9" type="ORF">CLV25_10912</name>
</gene>
<sequence length="459" mass="51507">MFSAKTYIDRRKRLQQDVASGILLFLGNDDCGMNYADNTYHFRQDSTFLYFFGSDYAGLSAIIDIDNNQEIIFGDELTIDHIVWMGTQPTIREKSLQVGVNRTETTVRLREILGEAIRKGRKVHYLPPYRAEHQLKLMDLLGIAPSQQAGAASVDFIKAVVNQRSYKTEEEIVQIEEAVNISADMHIHAMRMARPGMKEVEIAAAVTEIALANEGNLSFPVIATINGQTLHNHYHGNVLKEGDMLLLDAGAENRMHYAGDLSSTIPVGKRFTERQKEIYRIALAAHKNAVAALKPGIPFKEVHLLAARTIANGMKDLGLMKGDIHEAVNAGAHALFFQCGLGHMMGLDVHDMENLGEVWVGYDGAQKSTLFGIKSLRLARKLEPGFVLTIEPGIYFIPELIDMWKAEKRFAEFINYNKVEEYRNFGGLRNEEDYLITPDGARRLGKHVPTTIEEVESMR</sequence>
<dbReference type="AlphaFoldDB" id="A0A4R2ED62"/>
<dbReference type="Gene3D" id="3.40.350.10">
    <property type="entry name" value="Creatinase/prolidase N-terminal domain"/>
    <property type="match status" value="1"/>
</dbReference>
<dbReference type="Pfam" id="PF00557">
    <property type="entry name" value="Peptidase_M24"/>
    <property type="match status" value="1"/>
</dbReference>
<dbReference type="CDD" id="cd01087">
    <property type="entry name" value="Prolidase"/>
    <property type="match status" value="1"/>
</dbReference>
<dbReference type="InterPro" id="IPR007865">
    <property type="entry name" value="Aminopep_P_N"/>
</dbReference>
<dbReference type="InterPro" id="IPR029149">
    <property type="entry name" value="Creatin/AminoP/Spt16_N"/>
</dbReference>
<dbReference type="PANTHER" id="PTHR43226">
    <property type="entry name" value="XAA-PRO AMINOPEPTIDASE 3"/>
    <property type="match status" value="1"/>
</dbReference>
<comment type="cofactor">
    <cofactor evidence="2">
        <name>Mn(2+)</name>
        <dbReference type="ChEBI" id="CHEBI:29035"/>
    </cofactor>
</comment>
<evidence type="ECO:0000256" key="2">
    <source>
        <dbReference type="ARBA" id="ARBA00001936"/>
    </source>
</evidence>
<dbReference type="SUPFAM" id="SSF53092">
    <property type="entry name" value="Creatinase/prolidase N-terminal domain"/>
    <property type="match status" value="1"/>
</dbReference>
<dbReference type="GO" id="GO:0070006">
    <property type="term" value="F:metalloaminopeptidase activity"/>
    <property type="evidence" value="ECO:0007669"/>
    <property type="project" value="InterPro"/>
</dbReference>
<keyword evidence="6" id="KW-0378">Hydrolase</keyword>
<comment type="catalytic activity">
    <reaction evidence="1">
        <text>Release of any N-terminal amino acid, including proline, that is linked to proline, even from a dipeptide or tripeptide.</text>
        <dbReference type="EC" id="3.4.11.9"/>
    </reaction>
</comment>
<dbReference type="Proteomes" id="UP000294830">
    <property type="component" value="Unassembled WGS sequence"/>
</dbReference>
<dbReference type="InterPro" id="IPR036005">
    <property type="entry name" value="Creatinase/aminopeptidase-like"/>
</dbReference>
<comment type="similarity">
    <text evidence="3">Belongs to the peptidase M24B family.</text>
</comment>
<dbReference type="Pfam" id="PF05195">
    <property type="entry name" value="AMP_N"/>
    <property type="match status" value="1"/>
</dbReference>
<evidence type="ECO:0000313" key="9">
    <source>
        <dbReference type="EMBL" id="TCN66383.1"/>
    </source>
</evidence>
<evidence type="ECO:0000256" key="5">
    <source>
        <dbReference type="ARBA" id="ARBA00022723"/>
    </source>
</evidence>
<reference evidence="9 10" key="1">
    <citation type="submission" date="2019-03" db="EMBL/GenBank/DDBJ databases">
        <title>Genomic Encyclopedia of Archaeal and Bacterial Type Strains, Phase II (KMG-II): from individual species to whole genera.</title>
        <authorList>
            <person name="Goeker M."/>
        </authorList>
    </citation>
    <scope>NUCLEOTIDE SEQUENCE [LARGE SCALE GENOMIC DNA]</scope>
    <source>
        <strain evidence="9 10">RL-C</strain>
    </source>
</reference>
<dbReference type="SMART" id="SM01011">
    <property type="entry name" value="AMP_N"/>
    <property type="match status" value="1"/>
</dbReference>
<dbReference type="EMBL" id="SLWB01000009">
    <property type="protein sequence ID" value="TCN66383.1"/>
    <property type="molecule type" value="Genomic_DNA"/>
</dbReference>
<dbReference type="SUPFAM" id="SSF55920">
    <property type="entry name" value="Creatinase/aminopeptidase"/>
    <property type="match status" value="1"/>
</dbReference>
<comment type="caution">
    <text evidence="9">The sequence shown here is derived from an EMBL/GenBank/DDBJ whole genome shotgun (WGS) entry which is preliminary data.</text>
</comment>
<protein>
    <recommendedName>
        <fullName evidence="4">Xaa-Pro aminopeptidase</fullName>
        <ecNumber evidence="4">3.4.11.9</ecNumber>
    </recommendedName>
</protein>
<dbReference type="GO" id="GO:0006508">
    <property type="term" value="P:proteolysis"/>
    <property type="evidence" value="ECO:0007669"/>
    <property type="project" value="TreeGrafter"/>
</dbReference>
<keyword evidence="5" id="KW-0479">Metal-binding</keyword>
<dbReference type="Gene3D" id="3.90.230.10">
    <property type="entry name" value="Creatinase/methionine aminopeptidase superfamily"/>
    <property type="match status" value="1"/>
</dbReference>
<dbReference type="InterPro" id="IPR052433">
    <property type="entry name" value="X-Pro_dipept-like"/>
</dbReference>
<dbReference type="GO" id="GO:0030145">
    <property type="term" value="F:manganese ion binding"/>
    <property type="evidence" value="ECO:0007669"/>
    <property type="project" value="InterPro"/>
</dbReference>
<evidence type="ECO:0000256" key="1">
    <source>
        <dbReference type="ARBA" id="ARBA00001424"/>
    </source>
</evidence>
<evidence type="ECO:0000259" key="8">
    <source>
        <dbReference type="SMART" id="SM01011"/>
    </source>
</evidence>
<organism evidence="9 10">
    <name type="scientific">Acetobacteroides hydrogenigenes</name>
    <dbReference type="NCBI Taxonomy" id="979970"/>
    <lineage>
        <taxon>Bacteria</taxon>
        <taxon>Pseudomonadati</taxon>
        <taxon>Bacteroidota</taxon>
        <taxon>Bacteroidia</taxon>
        <taxon>Bacteroidales</taxon>
        <taxon>Rikenellaceae</taxon>
        <taxon>Acetobacteroides</taxon>
    </lineage>
</organism>
<dbReference type="OrthoDB" id="9806388at2"/>
<evidence type="ECO:0000256" key="6">
    <source>
        <dbReference type="ARBA" id="ARBA00022801"/>
    </source>
</evidence>
<evidence type="ECO:0000256" key="7">
    <source>
        <dbReference type="ARBA" id="ARBA00023211"/>
    </source>
</evidence>
<dbReference type="PANTHER" id="PTHR43226:SF4">
    <property type="entry name" value="XAA-PRO AMINOPEPTIDASE 3"/>
    <property type="match status" value="1"/>
</dbReference>
<evidence type="ECO:0000256" key="3">
    <source>
        <dbReference type="ARBA" id="ARBA00008766"/>
    </source>
</evidence>
<keyword evidence="9" id="KW-0031">Aminopeptidase</keyword>
<dbReference type="EC" id="3.4.11.9" evidence="4"/>
<dbReference type="InterPro" id="IPR000994">
    <property type="entry name" value="Pept_M24"/>
</dbReference>
<keyword evidence="7" id="KW-0464">Manganese</keyword>
<feature type="domain" description="Aminopeptidase P N-terminal" evidence="8">
    <location>
        <begin position="2"/>
        <end position="134"/>
    </location>
</feature>
<dbReference type="RefSeq" id="WP_131839512.1">
    <property type="nucleotide sequence ID" value="NZ_SLWB01000009.1"/>
</dbReference>
<evidence type="ECO:0000313" key="10">
    <source>
        <dbReference type="Proteomes" id="UP000294830"/>
    </source>
</evidence>
<keyword evidence="10" id="KW-1185">Reference proteome</keyword>
<dbReference type="GO" id="GO:0005829">
    <property type="term" value="C:cytosol"/>
    <property type="evidence" value="ECO:0007669"/>
    <property type="project" value="TreeGrafter"/>
</dbReference>
<evidence type="ECO:0000256" key="4">
    <source>
        <dbReference type="ARBA" id="ARBA00012574"/>
    </source>
</evidence>